<evidence type="ECO:0000256" key="7">
    <source>
        <dbReference type="ARBA" id="ARBA00022763"/>
    </source>
</evidence>
<evidence type="ECO:0000259" key="12">
    <source>
        <dbReference type="PROSITE" id="PS50173"/>
    </source>
</evidence>
<evidence type="ECO:0000256" key="4">
    <source>
        <dbReference type="ARBA" id="ARBA00022695"/>
    </source>
</evidence>
<keyword evidence="6" id="KW-0479">Metal-binding</keyword>
<keyword evidence="10" id="KW-0234">DNA repair</keyword>
<dbReference type="EC" id="2.7.7.7" evidence="1"/>
<dbReference type="InterPro" id="IPR001126">
    <property type="entry name" value="UmuC"/>
</dbReference>
<keyword evidence="14" id="KW-1185">Reference proteome</keyword>
<dbReference type="GO" id="GO:0042276">
    <property type="term" value="P:error-prone translesion synthesis"/>
    <property type="evidence" value="ECO:0007669"/>
    <property type="project" value="TreeGrafter"/>
</dbReference>
<dbReference type="GO" id="GO:0006281">
    <property type="term" value="P:DNA repair"/>
    <property type="evidence" value="ECO:0007669"/>
    <property type="project" value="UniProtKB-KW"/>
</dbReference>
<dbReference type="InterPro" id="IPR050116">
    <property type="entry name" value="DNA_polymerase-Y"/>
</dbReference>
<evidence type="ECO:0000256" key="1">
    <source>
        <dbReference type="ARBA" id="ARBA00012417"/>
    </source>
</evidence>
<dbReference type="GO" id="GO:0070987">
    <property type="term" value="P:error-free translesion synthesis"/>
    <property type="evidence" value="ECO:0007669"/>
    <property type="project" value="UniProtKB-ARBA"/>
</dbReference>
<dbReference type="AlphaFoldDB" id="A0AAF0EL67"/>
<dbReference type="Proteomes" id="UP001213623">
    <property type="component" value="Chromosome 2"/>
</dbReference>
<proteinExistence type="predicted"/>
<evidence type="ECO:0000256" key="9">
    <source>
        <dbReference type="ARBA" id="ARBA00022932"/>
    </source>
</evidence>
<keyword evidence="3 13" id="KW-0808">Transferase</keyword>
<dbReference type="GO" id="GO:0046872">
    <property type="term" value="F:metal ion binding"/>
    <property type="evidence" value="ECO:0007669"/>
    <property type="project" value="UniProtKB-KW"/>
</dbReference>
<dbReference type="GO" id="GO:0003887">
    <property type="term" value="F:DNA-directed DNA polymerase activity"/>
    <property type="evidence" value="ECO:0007669"/>
    <property type="project" value="UniProtKB-KW"/>
</dbReference>
<keyword evidence="5" id="KW-0235">DNA replication</keyword>
<dbReference type="PANTHER" id="PTHR11076">
    <property type="entry name" value="DNA REPAIR POLYMERASE UMUC / TRANSFERASE FAMILY MEMBER"/>
    <property type="match status" value="1"/>
</dbReference>
<name>A0AAF0EL67_9BASI</name>
<evidence type="ECO:0000256" key="11">
    <source>
        <dbReference type="ARBA" id="ARBA00049244"/>
    </source>
</evidence>
<organism evidence="13 14">
    <name type="scientific">Malassezia nana</name>
    <dbReference type="NCBI Taxonomy" id="180528"/>
    <lineage>
        <taxon>Eukaryota</taxon>
        <taxon>Fungi</taxon>
        <taxon>Dikarya</taxon>
        <taxon>Basidiomycota</taxon>
        <taxon>Ustilaginomycotina</taxon>
        <taxon>Malasseziomycetes</taxon>
        <taxon>Malasseziales</taxon>
        <taxon>Malasseziaceae</taxon>
        <taxon>Malassezia</taxon>
    </lineage>
</organism>
<keyword evidence="4 13" id="KW-0548">Nucleotidyltransferase</keyword>
<evidence type="ECO:0000256" key="5">
    <source>
        <dbReference type="ARBA" id="ARBA00022705"/>
    </source>
</evidence>
<evidence type="ECO:0000256" key="6">
    <source>
        <dbReference type="ARBA" id="ARBA00022723"/>
    </source>
</evidence>
<dbReference type="GO" id="GO:0006260">
    <property type="term" value="P:DNA replication"/>
    <property type="evidence" value="ECO:0007669"/>
    <property type="project" value="UniProtKB-KW"/>
</dbReference>
<dbReference type="Gene3D" id="3.30.1490.100">
    <property type="entry name" value="DNA polymerase, Y-family, little finger domain"/>
    <property type="match status" value="1"/>
</dbReference>
<evidence type="ECO:0000256" key="10">
    <source>
        <dbReference type="ARBA" id="ARBA00023204"/>
    </source>
</evidence>
<dbReference type="InterPro" id="IPR017961">
    <property type="entry name" value="DNA_pol_Y-fam_little_finger"/>
</dbReference>
<dbReference type="GO" id="GO:0005634">
    <property type="term" value="C:nucleus"/>
    <property type="evidence" value="ECO:0007669"/>
    <property type="project" value="TreeGrafter"/>
</dbReference>
<keyword evidence="9 13" id="KW-0239">DNA-directed DNA polymerase</keyword>
<evidence type="ECO:0000256" key="8">
    <source>
        <dbReference type="ARBA" id="ARBA00022842"/>
    </source>
</evidence>
<dbReference type="PROSITE" id="PS50173">
    <property type="entry name" value="UMUC"/>
    <property type="match status" value="1"/>
</dbReference>
<dbReference type="InterPro" id="IPR022880">
    <property type="entry name" value="DNApol_IV"/>
</dbReference>
<keyword evidence="8" id="KW-0460">Magnesium</keyword>
<dbReference type="Pfam" id="PF11799">
    <property type="entry name" value="IMS_C"/>
    <property type="match status" value="1"/>
</dbReference>
<dbReference type="Gene3D" id="3.30.70.270">
    <property type="match status" value="1"/>
</dbReference>
<dbReference type="SUPFAM" id="SSF56672">
    <property type="entry name" value="DNA/RNA polymerases"/>
    <property type="match status" value="1"/>
</dbReference>
<dbReference type="InterPro" id="IPR043502">
    <property type="entry name" value="DNA/RNA_pol_sf"/>
</dbReference>
<evidence type="ECO:0000256" key="3">
    <source>
        <dbReference type="ARBA" id="ARBA00022679"/>
    </source>
</evidence>
<dbReference type="FunFam" id="3.30.1490.100:FF:000004">
    <property type="entry name" value="DNA polymerase IV"/>
    <property type="match status" value="1"/>
</dbReference>
<evidence type="ECO:0000313" key="13">
    <source>
        <dbReference type="EMBL" id="WFD26373.1"/>
    </source>
</evidence>
<dbReference type="Pfam" id="PF00817">
    <property type="entry name" value="IMS"/>
    <property type="match status" value="1"/>
</dbReference>
<dbReference type="GO" id="GO:0003684">
    <property type="term" value="F:damaged DNA binding"/>
    <property type="evidence" value="ECO:0007669"/>
    <property type="project" value="InterPro"/>
</dbReference>
<dbReference type="InterPro" id="IPR036775">
    <property type="entry name" value="DNA_pol_Y-fam_lit_finger_sf"/>
</dbReference>
<dbReference type="SUPFAM" id="SSF100879">
    <property type="entry name" value="Lesion bypass DNA polymerase (Y-family), little finger domain"/>
    <property type="match status" value="1"/>
</dbReference>
<gene>
    <name evidence="13" type="ORF">MNAN1_001352</name>
</gene>
<dbReference type="CDD" id="cd03586">
    <property type="entry name" value="PolY_Pol_IV_kappa"/>
    <property type="match status" value="1"/>
</dbReference>
<comment type="catalytic activity">
    <reaction evidence="11">
        <text>DNA(n) + a 2'-deoxyribonucleoside 5'-triphosphate = DNA(n+1) + diphosphate</text>
        <dbReference type="Rhea" id="RHEA:22508"/>
        <dbReference type="Rhea" id="RHEA-COMP:17339"/>
        <dbReference type="Rhea" id="RHEA-COMP:17340"/>
        <dbReference type="ChEBI" id="CHEBI:33019"/>
        <dbReference type="ChEBI" id="CHEBI:61560"/>
        <dbReference type="ChEBI" id="CHEBI:173112"/>
        <dbReference type="EC" id="2.7.7.7"/>
    </reaction>
</comment>
<evidence type="ECO:0000313" key="14">
    <source>
        <dbReference type="Proteomes" id="UP001213623"/>
    </source>
</evidence>
<dbReference type="EMBL" id="CP119893">
    <property type="protein sequence ID" value="WFD26373.1"/>
    <property type="molecule type" value="Genomic_DNA"/>
</dbReference>
<dbReference type="PANTHER" id="PTHR11076:SF33">
    <property type="entry name" value="DNA POLYMERASE KAPPA"/>
    <property type="match status" value="1"/>
</dbReference>
<dbReference type="Gene3D" id="3.40.1170.60">
    <property type="match status" value="1"/>
</dbReference>
<protein>
    <recommendedName>
        <fullName evidence="2">DNA polymerase kappa</fullName>
        <ecNumber evidence="1">2.7.7.7</ecNumber>
    </recommendedName>
</protein>
<accession>A0AAF0EL67</accession>
<dbReference type="Gene3D" id="1.10.150.810">
    <property type="match status" value="2"/>
</dbReference>
<feature type="domain" description="UmuC" evidence="12">
    <location>
        <begin position="105"/>
        <end position="284"/>
    </location>
</feature>
<reference evidence="13" key="1">
    <citation type="submission" date="2023-03" db="EMBL/GenBank/DDBJ databases">
        <title>Mating type loci evolution in Malassezia.</title>
        <authorList>
            <person name="Coelho M.A."/>
        </authorList>
    </citation>
    <scope>NUCLEOTIDE SEQUENCE</scope>
    <source>
        <strain evidence="13">CBS 9557</strain>
    </source>
</reference>
<dbReference type="InterPro" id="IPR043128">
    <property type="entry name" value="Rev_trsase/Diguanyl_cyclase"/>
</dbReference>
<sequence>MPGTEAPGAPRHRDDTHALVASSHKAGVVSDENTIAIVEQVSQGTKYYAHQQRLHDKRSERIAALRQRAEATLQALTTEGRDQAAQSVEHYVRSLEAQRDLSRTILHCDMDMFYAAVELQRQPHLAGKCFAVGHGVLVTASYEARSRGVRAGMAEFVARALCPELIVVATHRDAYRASSERVMRLLAPYTPQLEPRSLDEAYLDVTTYCETHGITGEQLATQLRRQVREVTGLPMSVGVAPNRRLAKIASDYAKPDGVYVVPPEREAILRFLEPLRVRQVPGIGAATELLLDALQVRTCGDVWARRVELSLCLDTFRPLLAAALGLGANQVAPRTRSERRSVSRESTFAPTSDPALLHRYLRTACEQLARDLKQLEYSARTVSLIGKHDTFERFTRAQSCTRGASTFDDLYNAAHALLERERASMPSLCLRLVGVRASSLVDQQAAQSGALAQWLRTPKASAVPVECPGAVRDWLRSMRIWKRA</sequence>
<keyword evidence="7" id="KW-0227">DNA damage</keyword>
<evidence type="ECO:0000256" key="2">
    <source>
        <dbReference type="ARBA" id="ARBA00016178"/>
    </source>
</evidence>